<name>A0A640TNX3_STRNI</name>
<dbReference type="EMBL" id="BLIP01000001">
    <property type="protein sequence ID" value="GFE24820.1"/>
    <property type="molecule type" value="Genomic_DNA"/>
</dbReference>
<dbReference type="AlphaFoldDB" id="A0A640TNX3"/>
<gene>
    <name evidence="1" type="ORF">Sliba_52730</name>
</gene>
<organism evidence="1 2">
    <name type="scientific">Streptomyces nigrescens</name>
    <dbReference type="NCBI Taxonomy" id="1920"/>
    <lineage>
        <taxon>Bacteria</taxon>
        <taxon>Bacillati</taxon>
        <taxon>Actinomycetota</taxon>
        <taxon>Actinomycetes</taxon>
        <taxon>Kitasatosporales</taxon>
        <taxon>Streptomycetaceae</taxon>
        <taxon>Streptomyces</taxon>
    </lineage>
</organism>
<proteinExistence type="predicted"/>
<comment type="caution">
    <text evidence="1">The sequence shown here is derived from an EMBL/GenBank/DDBJ whole genome shotgun (WGS) entry which is preliminary data.</text>
</comment>
<dbReference type="Proteomes" id="UP000429552">
    <property type="component" value="Unassembled WGS sequence"/>
</dbReference>
<protein>
    <submittedName>
        <fullName evidence="1">Uncharacterized protein</fullName>
    </submittedName>
</protein>
<reference evidence="1 2" key="1">
    <citation type="submission" date="2019-12" db="EMBL/GenBank/DDBJ databases">
        <title>Whole genome shotgun sequence of Streptomyces libani subsp. libani NBRC 13452.</title>
        <authorList>
            <person name="Ichikawa N."/>
            <person name="Kimura A."/>
            <person name="Kitahashi Y."/>
            <person name="Komaki H."/>
            <person name="Tamura T."/>
        </authorList>
    </citation>
    <scope>NUCLEOTIDE SEQUENCE [LARGE SCALE GENOMIC DNA]</scope>
    <source>
        <strain evidence="1 2">NBRC 13452</strain>
    </source>
</reference>
<sequence length="85" mass="9382">MGERPAERGREREELLVVPAGRYTNPDVDVAFPAPEDYGLILTLRTPWSVARRCAWIEAELALLCSAHEVRADAFLDQVAGTGSK</sequence>
<evidence type="ECO:0000313" key="2">
    <source>
        <dbReference type="Proteomes" id="UP000429552"/>
    </source>
</evidence>
<evidence type="ECO:0000313" key="1">
    <source>
        <dbReference type="EMBL" id="GFE24820.1"/>
    </source>
</evidence>
<accession>A0A640TNX3</accession>